<dbReference type="GO" id="GO:0006207">
    <property type="term" value="P:'de novo' pyrimidine nucleobase biosynthetic process"/>
    <property type="evidence" value="ECO:0007669"/>
    <property type="project" value="InterPro"/>
</dbReference>
<dbReference type="InterPro" id="IPR044463">
    <property type="entry name" value="DUS2_DSRM"/>
</dbReference>
<dbReference type="InterPro" id="IPR000836">
    <property type="entry name" value="PRTase_dom"/>
</dbReference>
<evidence type="ECO:0000256" key="7">
    <source>
        <dbReference type="ARBA" id="ARBA00015047"/>
    </source>
</evidence>
<feature type="binding site" evidence="15">
    <location>
        <position position="540"/>
    </location>
    <ligand>
        <name>substrate</name>
    </ligand>
</feature>
<dbReference type="InterPro" id="IPR018089">
    <property type="entry name" value="OMPdecase_AS"/>
</dbReference>
<feature type="active site" description="For OMPdecase activity" evidence="14">
    <location>
        <position position="401"/>
    </location>
</feature>
<dbReference type="GO" id="GO:0044205">
    <property type="term" value="P:'de novo' UMP biosynthetic process"/>
    <property type="evidence" value="ECO:0007669"/>
    <property type="project" value="UniProtKB-UniPathway"/>
</dbReference>
<feature type="binding site" evidence="15">
    <location>
        <position position="370"/>
    </location>
    <ligand>
        <name>substrate</name>
    </ligand>
</feature>
<dbReference type="CDD" id="cd19871">
    <property type="entry name" value="DSRM_DUS2L"/>
    <property type="match status" value="1"/>
</dbReference>
<evidence type="ECO:0000256" key="2">
    <source>
        <dbReference type="ARBA" id="ARBA00004889"/>
    </source>
</evidence>
<evidence type="ECO:0000256" key="15">
    <source>
        <dbReference type="PIRSR" id="PIRSR614732-2"/>
    </source>
</evidence>
<comment type="pathway">
    <text evidence="2">Pyrimidine metabolism; UMP biosynthesis via de novo pathway; UMP from orotate: step 1/2.</text>
</comment>
<dbReference type="NCBIfam" id="TIGR00336">
    <property type="entry name" value="pyrE"/>
    <property type="match status" value="2"/>
</dbReference>
<dbReference type="EMBL" id="CAJPIZ010006546">
    <property type="protein sequence ID" value="CAG2109611.1"/>
    <property type="molecule type" value="Genomic_DNA"/>
</dbReference>
<keyword evidence="11" id="KW-0665">Pyrimidine biosynthesis</keyword>
<evidence type="ECO:0000256" key="10">
    <source>
        <dbReference type="ARBA" id="ARBA00022793"/>
    </source>
</evidence>
<dbReference type="SUPFAM" id="SSF54768">
    <property type="entry name" value="dsRNA-binding domain-like"/>
    <property type="match status" value="1"/>
</dbReference>
<keyword evidence="8" id="KW-0328">Glycosyltransferase</keyword>
<protein>
    <recommendedName>
        <fullName evidence="7">Uridine 5'-monophosphate synthase</fullName>
        <ecNumber evidence="5">2.4.2.10</ecNumber>
        <ecNumber evidence="6">4.1.1.23</ecNumber>
    </recommendedName>
</protein>
<feature type="binding site" evidence="15">
    <location>
        <position position="541"/>
    </location>
    <ligand>
        <name>substrate</name>
    </ligand>
</feature>
<dbReference type="SMART" id="SM00934">
    <property type="entry name" value="OMPdecase"/>
    <property type="match status" value="2"/>
</dbReference>
<organism evidence="17">
    <name type="scientific">Medioppia subpectinata</name>
    <dbReference type="NCBI Taxonomy" id="1979941"/>
    <lineage>
        <taxon>Eukaryota</taxon>
        <taxon>Metazoa</taxon>
        <taxon>Ecdysozoa</taxon>
        <taxon>Arthropoda</taxon>
        <taxon>Chelicerata</taxon>
        <taxon>Arachnida</taxon>
        <taxon>Acari</taxon>
        <taxon>Acariformes</taxon>
        <taxon>Sarcoptiformes</taxon>
        <taxon>Oribatida</taxon>
        <taxon>Brachypylina</taxon>
        <taxon>Oppioidea</taxon>
        <taxon>Oppiidae</taxon>
        <taxon>Medioppia</taxon>
    </lineage>
</organism>
<dbReference type="InterPro" id="IPR023031">
    <property type="entry name" value="OPRT"/>
</dbReference>
<evidence type="ECO:0000256" key="13">
    <source>
        <dbReference type="ARBA" id="ARBA00023268"/>
    </source>
</evidence>
<dbReference type="InterPro" id="IPR014732">
    <property type="entry name" value="OMPdecase"/>
</dbReference>
<feature type="binding site" evidence="15">
    <location>
        <position position="462"/>
    </location>
    <ligand>
        <name>substrate</name>
    </ligand>
</feature>
<dbReference type="SUPFAM" id="SSF53271">
    <property type="entry name" value="PRTase-like"/>
    <property type="match status" value="2"/>
</dbReference>
<gene>
    <name evidence="17" type="ORF">OSB1V03_LOCUS9598</name>
</gene>
<keyword evidence="12" id="KW-0456">Lyase</keyword>
<dbReference type="SUPFAM" id="SSF51366">
    <property type="entry name" value="Ribulose-phoshate binding barrel"/>
    <property type="match status" value="2"/>
</dbReference>
<evidence type="ECO:0000256" key="6">
    <source>
        <dbReference type="ARBA" id="ARBA00012321"/>
    </source>
</evidence>
<feature type="binding site" evidence="15">
    <location>
        <position position="520"/>
    </location>
    <ligand>
        <name>substrate</name>
    </ligand>
</feature>
<evidence type="ECO:0000256" key="3">
    <source>
        <dbReference type="ARBA" id="ARBA00006221"/>
    </source>
</evidence>
<evidence type="ECO:0000256" key="11">
    <source>
        <dbReference type="ARBA" id="ARBA00022975"/>
    </source>
</evidence>
<evidence type="ECO:0000259" key="16">
    <source>
        <dbReference type="SMART" id="SM00934"/>
    </source>
</evidence>
<dbReference type="HAMAP" id="MF_01208">
    <property type="entry name" value="PyrE"/>
    <property type="match status" value="2"/>
</dbReference>
<comment type="pathway">
    <text evidence="1">Pyrimidine metabolism; UMP biosynthesis via de novo pathway; UMP from orotate: step 2/2.</text>
</comment>
<feature type="active site" description="For OMPdecase activity" evidence="14">
    <location>
        <position position="403"/>
    </location>
</feature>
<keyword evidence="13" id="KW-0511">Multifunctional enzyme</keyword>
<dbReference type="NCBIfam" id="TIGR01740">
    <property type="entry name" value="pyrF"/>
    <property type="match status" value="2"/>
</dbReference>
<evidence type="ECO:0000256" key="5">
    <source>
        <dbReference type="ARBA" id="ARBA00011971"/>
    </source>
</evidence>
<dbReference type="FunFam" id="3.20.20.70:FF:000114">
    <property type="entry name" value="Decarboxylase,orotidine phosphate"/>
    <property type="match status" value="2"/>
</dbReference>
<dbReference type="EMBL" id="OC861121">
    <property type="protein sequence ID" value="CAD7629181.1"/>
    <property type="molecule type" value="Genomic_DNA"/>
</dbReference>
<dbReference type="InterPro" id="IPR004467">
    <property type="entry name" value="Or_phspho_trans_dom"/>
</dbReference>
<feature type="non-terminal residue" evidence="17">
    <location>
        <position position="1056"/>
    </location>
</feature>
<dbReference type="CDD" id="cd04725">
    <property type="entry name" value="OMP_decarboxylase_like"/>
    <property type="match status" value="2"/>
</dbReference>
<dbReference type="GO" id="GO:0000049">
    <property type="term" value="F:tRNA binding"/>
    <property type="evidence" value="ECO:0007669"/>
    <property type="project" value="InterPro"/>
</dbReference>
<evidence type="ECO:0000256" key="1">
    <source>
        <dbReference type="ARBA" id="ARBA00004861"/>
    </source>
</evidence>
<name>A0A7R9KVT2_9ACAR</name>
<keyword evidence="9" id="KW-0808">Transferase</keyword>
<dbReference type="InterPro" id="IPR013785">
    <property type="entry name" value="Aldolase_TIM"/>
</dbReference>
<dbReference type="InterPro" id="IPR011060">
    <property type="entry name" value="RibuloseP-bd_barrel"/>
</dbReference>
<keyword evidence="18" id="KW-1185">Reference proteome</keyword>
<evidence type="ECO:0000256" key="4">
    <source>
        <dbReference type="ARBA" id="ARBA00009769"/>
    </source>
</evidence>
<feature type="domain" description="Orotidine 5'-phosphate decarboxylase" evidence="16">
    <location>
        <begin position="342"/>
        <end position="551"/>
    </location>
</feature>
<comment type="similarity">
    <text evidence="4">In the C-terminal section; belongs to the OMP decarboxylase family.</text>
</comment>
<dbReference type="InterPro" id="IPR029057">
    <property type="entry name" value="PRTase-like"/>
</dbReference>
<comment type="similarity">
    <text evidence="3">In the N-terminal section; belongs to the purine/pyrimidine phosphoribosyltransferase family.</text>
</comment>
<dbReference type="AlphaFoldDB" id="A0A7R9KVT2"/>
<dbReference type="Gene3D" id="3.20.20.70">
    <property type="entry name" value="Aldolase class I"/>
    <property type="match status" value="2"/>
</dbReference>
<evidence type="ECO:0000256" key="9">
    <source>
        <dbReference type="ARBA" id="ARBA00022679"/>
    </source>
</evidence>
<feature type="active site" description="For OMPdecase activity" evidence="14">
    <location>
        <position position="406"/>
    </location>
</feature>
<dbReference type="GO" id="GO:0004590">
    <property type="term" value="F:orotidine-5'-phosphate decarboxylase activity"/>
    <property type="evidence" value="ECO:0007669"/>
    <property type="project" value="UniProtKB-EC"/>
</dbReference>
<evidence type="ECO:0000256" key="8">
    <source>
        <dbReference type="ARBA" id="ARBA00022676"/>
    </source>
</evidence>
<sequence>KRRSVAPPVYETRQLDKHFHTVVSIDGRRYSSAYLEKNKRYAEQTAALVALLSLKLIHNSNEIDESVVAADDMYRISVAIDSHMSSAMIDPTLRQLIADCHHFEAIKFGDFVLKTGIHSPIYLDIRPMVSTPKPLKRLSELVYEKIISMNITHDLICGVPYSALSIASYISFQNDVIMITKRKENKDYGTKQSIEGQYKPGDRVVIVEDIISSGSSILETVIALRSAGLVVTDAVVFIDRQQNGVNNMKEYGIDVHSLIDVKTALNVFEEEQRINGHQKSGIIEWIDANPLGINDDIVNEWKLLCLQNKTSKLLSYEERSQLPEVHPLSQKLFKLMAQKKSNLCVAVDLTASKEILDLVKRIGPSIVMLKLHIDIVKDFDHKFIEELTALAAEHEFFIFEDRKFADIGQTVGLQFTEGVHRISSWAHIVNAHLVSGPGVLEGLRQGFEKDSNRGCFLIASMSSKDNPMNSTFSKTAYKWSQKYSDFVIGFISQSRVSADQRFIHMTPGVHIDVSGDPLGQQYVTPEEAIKKRGADVVIVGRGITGASDREFDHTLQLYRKRAFEAQEMSSATIDPSLRQLIADCHHFEAIKFGDFVLKTGIHSPIYLDIRPMVNRPKPLKQLSELMYKKIISMNITHDLICGVPYSALSIASSICVQKFVNMITKRKENKDYGTKQLIEGQYKPGDHVVIVEDIISSGSSILETVIALRSAGLVVTDAVVFIDRQQNGVNNMKEYGIDVHSLIDVKTALDVLEEEKRINGHQKSGIIEWIDANPLRINDDIVNEWKLLCLQNKTSKLLSYEERSQLPETHPLSQQLFSLMARKKSNLCVAVDLTASKEILELAKRIGPSIVMLKLHIDIVEDFDHKFIEKLTALAAEHEFFIFEDRKFADIGQTVGLQFTKGVHRISSWAHIVNAHLVSGPGVLEGLRQGFEKDSNRGCLLVASMSSKDNLMNSAFPKAAYKWSQKYKHFVIGFICQSRVSADQRFIHMTPGVHIDVSGDPLGQQYVTPEEAIKKRGADVVIVGRGITGASDREFDHTLQLYQKRSFEAYLNRDSD</sequence>
<feature type="domain" description="Orotidine 5'-phosphate decarboxylase" evidence="16">
    <location>
        <begin position="826"/>
        <end position="1035"/>
    </location>
</feature>
<accession>A0A7R9KVT2</accession>
<dbReference type="InterPro" id="IPR001754">
    <property type="entry name" value="OMPdeCOase_dom"/>
</dbReference>
<feature type="binding site" evidence="15">
    <location>
        <position position="348"/>
    </location>
    <ligand>
        <name>substrate</name>
    </ligand>
</feature>
<dbReference type="Gene3D" id="3.40.50.2020">
    <property type="match status" value="2"/>
</dbReference>
<dbReference type="PANTHER" id="PTHR19278:SF9">
    <property type="entry name" value="URIDINE 5'-MONOPHOSPHATE SYNTHASE"/>
    <property type="match status" value="1"/>
</dbReference>
<dbReference type="PANTHER" id="PTHR19278">
    <property type="entry name" value="OROTATE PHOSPHORIBOSYLTRANSFERASE"/>
    <property type="match status" value="1"/>
</dbReference>
<dbReference type="OrthoDB" id="10263753at2759"/>
<reference evidence="17" key="1">
    <citation type="submission" date="2020-11" db="EMBL/GenBank/DDBJ databases">
        <authorList>
            <person name="Tran Van P."/>
        </authorList>
    </citation>
    <scope>NUCLEOTIDE SEQUENCE</scope>
</reference>
<evidence type="ECO:0000256" key="12">
    <source>
        <dbReference type="ARBA" id="ARBA00023239"/>
    </source>
</evidence>
<dbReference type="Pfam" id="PF00156">
    <property type="entry name" value="Pribosyltran"/>
    <property type="match status" value="2"/>
</dbReference>
<dbReference type="PROSITE" id="PS00156">
    <property type="entry name" value="OMPDECASE"/>
    <property type="match status" value="2"/>
</dbReference>
<dbReference type="Proteomes" id="UP000759131">
    <property type="component" value="Unassembled WGS sequence"/>
</dbReference>
<dbReference type="GO" id="GO:0004588">
    <property type="term" value="F:orotate phosphoribosyltransferase activity"/>
    <property type="evidence" value="ECO:0007669"/>
    <property type="project" value="UniProtKB-EC"/>
</dbReference>
<evidence type="ECO:0000256" key="14">
    <source>
        <dbReference type="PIRSR" id="PIRSR614732-1"/>
    </source>
</evidence>
<dbReference type="UniPathway" id="UPA00070">
    <property type="reaction ID" value="UER00119"/>
</dbReference>
<dbReference type="Pfam" id="PF00215">
    <property type="entry name" value="OMPdecase"/>
    <property type="match status" value="2"/>
</dbReference>
<dbReference type="EC" id="2.4.2.10" evidence="5"/>
<proteinExistence type="inferred from homology"/>
<keyword evidence="10" id="KW-0210">Decarboxylase</keyword>
<dbReference type="EC" id="4.1.1.23" evidence="6"/>
<dbReference type="Gene3D" id="3.30.160.20">
    <property type="match status" value="1"/>
</dbReference>
<evidence type="ECO:0000313" key="18">
    <source>
        <dbReference type="Proteomes" id="UP000759131"/>
    </source>
</evidence>
<dbReference type="CDD" id="cd06223">
    <property type="entry name" value="PRTases_typeI"/>
    <property type="match status" value="2"/>
</dbReference>
<evidence type="ECO:0000313" key="17">
    <source>
        <dbReference type="EMBL" id="CAD7629181.1"/>
    </source>
</evidence>